<dbReference type="InterPro" id="IPR033413">
    <property type="entry name" value="DUF5117"/>
</dbReference>
<dbReference type="STRING" id="1077936.SAMN05421545_3501"/>
<feature type="domain" description="DUF5117" evidence="4">
    <location>
        <begin position="115"/>
        <end position="300"/>
    </location>
</feature>
<evidence type="ECO:0000256" key="2">
    <source>
        <dbReference type="SAM" id="SignalP"/>
    </source>
</evidence>
<dbReference type="Proteomes" id="UP000185924">
    <property type="component" value="Unassembled WGS sequence"/>
</dbReference>
<sequence>MSKNVRYARLATLLLAGALVAPPAFAQSKEKKKNKKKAKQEVTTTQATPAVKKDDNGVKPYASVITPNAVTDEGLFKVHRIDEKYFYEIPDTLLNRDMLMVSRIAKTATNLGYGGEELNRQMLRWEKKGNRILLRLISYQNVASDTLEIFHSVQNSNLAPVIQAFDIKAFNNGASVVEVTDFFSKDVQALGLNKRQRETHKVKKLDDKRSFVEGIKSFPLNIEARSLMTYEATDPPANSNAGTITVELNHSMLLLPKVPMPARRFDERVGYFTLSQTDYGTDEQRAAKRRYIVRWKLEPKDKEAYARGELVEPIKPIVYYIDPATPMKWRPYLKQGVEDWNKAFEAAGFKNAIIAKDPPTPEEDPEFSTEDARYSVIRYFSSETQNAYGPNVHDPRSGEILESHIGWYHNVMNLLRNWYFVQTAAINPDARSIKFKDEVMGELIRFVSAHEVGHTLGLPHNMGSSAAYPVEKLRDAKFTQEMGTAPSIMDYARFNYVAQPEDKGVALMPGIGVYDKHAVRWGYTYFPEMNGYDNVAKLSKWILEKENDPMYRFGRQQGNPVDPSSQTEDLGDDAMLASHYGILNLKRIMPNLMEWTKEENKNYDDLQEMYTQVLGQWNRYMGHVTANVGGVYENYKTYDQKGDVYAAVPKEKQQRAMKFINEQGFATPTWMLDQNILRKIESAGAVERIRTAQVNILNNVLEPGRMQRLLESQAALGSKTYTLPEMMADLRNGVWSEIGSGKTVDMYRRNLQRGYLDRMEYLMKEEQRSVPSGARAFMGFTQVNVSQSDIRPMVRGELTALRNQIKASLPKTKDSMTKYHLQDALVRIDNILNPKS</sequence>
<dbReference type="CDD" id="cd04276">
    <property type="entry name" value="ZnMc_MMP_like_2"/>
    <property type="match status" value="1"/>
</dbReference>
<dbReference type="InterPro" id="IPR024079">
    <property type="entry name" value="MetalloPept_cat_dom_sf"/>
</dbReference>
<dbReference type="InterPro" id="IPR033428">
    <property type="entry name" value="DUF5118"/>
</dbReference>
<evidence type="ECO:0008006" key="8">
    <source>
        <dbReference type="Google" id="ProtNLM"/>
    </source>
</evidence>
<feature type="chain" id="PRO_5012320154" description="Zinc-dependent metalloprotease" evidence="2">
    <location>
        <begin position="27"/>
        <end position="836"/>
    </location>
</feature>
<evidence type="ECO:0000259" key="3">
    <source>
        <dbReference type="Pfam" id="PF16313"/>
    </source>
</evidence>
<feature type="domain" description="DUF5118" evidence="5">
    <location>
        <begin position="59"/>
        <end position="107"/>
    </location>
</feature>
<organism evidence="6 7">
    <name type="scientific">Pontibacter lucknowensis</name>
    <dbReference type="NCBI Taxonomy" id="1077936"/>
    <lineage>
        <taxon>Bacteria</taxon>
        <taxon>Pseudomonadati</taxon>
        <taxon>Bacteroidota</taxon>
        <taxon>Cytophagia</taxon>
        <taxon>Cytophagales</taxon>
        <taxon>Hymenobacteraceae</taxon>
        <taxon>Pontibacter</taxon>
    </lineage>
</organism>
<dbReference type="Pfam" id="PF16313">
    <property type="entry name" value="DUF4953"/>
    <property type="match status" value="1"/>
</dbReference>
<name>A0A1N7AQS8_9BACT</name>
<gene>
    <name evidence="6" type="ORF">SAMN05421545_3501</name>
</gene>
<dbReference type="AlphaFoldDB" id="A0A1N7AQS8"/>
<dbReference type="Pfam" id="PF17162">
    <property type="entry name" value="DUF5118"/>
    <property type="match status" value="1"/>
</dbReference>
<dbReference type="OrthoDB" id="9776599at2"/>
<protein>
    <recommendedName>
        <fullName evidence="8">Zinc-dependent metalloprotease</fullName>
    </recommendedName>
</protein>
<dbReference type="Gene3D" id="3.40.390.10">
    <property type="entry name" value="Collagenase (Catalytic Domain)"/>
    <property type="match status" value="1"/>
</dbReference>
<dbReference type="EMBL" id="FTNM01000006">
    <property type="protein sequence ID" value="SIR41376.1"/>
    <property type="molecule type" value="Genomic_DNA"/>
</dbReference>
<proteinExistence type="predicted"/>
<dbReference type="RefSeq" id="WP_076423037.1">
    <property type="nucleotide sequence ID" value="NZ_FTNM01000006.1"/>
</dbReference>
<evidence type="ECO:0000259" key="5">
    <source>
        <dbReference type="Pfam" id="PF17162"/>
    </source>
</evidence>
<evidence type="ECO:0000313" key="6">
    <source>
        <dbReference type="EMBL" id="SIR41376.1"/>
    </source>
</evidence>
<dbReference type="InterPro" id="IPR032534">
    <property type="entry name" value="EcxA_zinc-bd"/>
</dbReference>
<feature type="region of interest" description="Disordered" evidence="1">
    <location>
        <begin position="27"/>
        <end position="54"/>
    </location>
</feature>
<evidence type="ECO:0000313" key="7">
    <source>
        <dbReference type="Proteomes" id="UP000185924"/>
    </source>
</evidence>
<dbReference type="PANTHER" id="PTHR38478">
    <property type="entry name" value="PEPTIDASE M1A AND M12B"/>
    <property type="match status" value="1"/>
</dbReference>
<keyword evidence="2" id="KW-0732">Signal</keyword>
<feature type="domain" description="EcxA zinc-binding" evidence="3">
    <location>
        <begin position="434"/>
        <end position="738"/>
    </location>
</feature>
<evidence type="ECO:0000256" key="1">
    <source>
        <dbReference type="SAM" id="MobiDB-lite"/>
    </source>
</evidence>
<keyword evidence="7" id="KW-1185">Reference proteome</keyword>
<evidence type="ECO:0000259" key="4">
    <source>
        <dbReference type="Pfam" id="PF17148"/>
    </source>
</evidence>
<dbReference type="InterPro" id="IPR034032">
    <property type="entry name" value="Zn_MMP-like_bac"/>
</dbReference>
<reference evidence="7" key="1">
    <citation type="submission" date="2017-01" db="EMBL/GenBank/DDBJ databases">
        <authorList>
            <person name="Varghese N."/>
            <person name="Submissions S."/>
        </authorList>
    </citation>
    <scope>NUCLEOTIDE SEQUENCE [LARGE SCALE GENOMIC DNA]</scope>
    <source>
        <strain evidence="7">DM9</strain>
    </source>
</reference>
<dbReference type="SUPFAM" id="SSF55486">
    <property type="entry name" value="Metalloproteases ('zincins'), catalytic domain"/>
    <property type="match status" value="1"/>
</dbReference>
<dbReference type="PANTHER" id="PTHR38478:SF1">
    <property type="entry name" value="ZINC DEPENDENT METALLOPROTEASE DOMAIN LIPOPROTEIN"/>
    <property type="match status" value="1"/>
</dbReference>
<accession>A0A1N7AQS8</accession>
<dbReference type="Pfam" id="PF17148">
    <property type="entry name" value="DUF5117"/>
    <property type="match status" value="1"/>
</dbReference>
<feature type="signal peptide" evidence="2">
    <location>
        <begin position="1"/>
        <end position="26"/>
    </location>
</feature>
<dbReference type="GO" id="GO:0008237">
    <property type="term" value="F:metallopeptidase activity"/>
    <property type="evidence" value="ECO:0007669"/>
    <property type="project" value="InterPro"/>
</dbReference>